<dbReference type="OrthoDB" id="9794225at2"/>
<keyword evidence="4 5" id="KW-0472">Membrane</keyword>
<gene>
    <name evidence="7" type="primary">yrbG_2</name>
    <name evidence="7" type="ORF">Enr8_25980</name>
</gene>
<dbReference type="InterPro" id="IPR004481">
    <property type="entry name" value="K/Na/Ca-exchanger"/>
</dbReference>
<proteinExistence type="predicted"/>
<feature type="transmembrane region" description="Helical" evidence="5">
    <location>
        <begin position="279"/>
        <end position="300"/>
    </location>
</feature>
<dbReference type="GO" id="GO:0005886">
    <property type="term" value="C:plasma membrane"/>
    <property type="evidence" value="ECO:0007669"/>
    <property type="project" value="TreeGrafter"/>
</dbReference>
<keyword evidence="8" id="KW-1185">Reference proteome</keyword>
<feature type="transmembrane region" description="Helical" evidence="5">
    <location>
        <begin position="103"/>
        <end position="120"/>
    </location>
</feature>
<evidence type="ECO:0000256" key="3">
    <source>
        <dbReference type="ARBA" id="ARBA00022989"/>
    </source>
</evidence>
<dbReference type="EMBL" id="SJPF01000003">
    <property type="protein sequence ID" value="TWT32792.1"/>
    <property type="molecule type" value="Genomic_DNA"/>
</dbReference>
<protein>
    <submittedName>
        <fullName evidence="7">Inner membrane protein YrbG</fullName>
    </submittedName>
</protein>
<feature type="transmembrane region" description="Helical" evidence="5">
    <location>
        <begin position="173"/>
        <end position="195"/>
    </location>
</feature>
<feature type="transmembrane region" description="Helical" evidence="5">
    <location>
        <begin position="307"/>
        <end position="327"/>
    </location>
</feature>
<dbReference type="InterPro" id="IPR044880">
    <property type="entry name" value="NCX_ion-bd_dom_sf"/>
</dbReference>
<feature type="domain" description="Sodium/calcium exchanger membrane region" evidence="6">
    <location>
        <begin position="177"/>
        <end position="319"/>
    </location>
</feature>
<comment type="subcellular location">
    <subcellularLocation>
        <location evidence="1">Membrane</location>
        <topology evidence="1">Multi-pass membrane protein</topology>
    </subcellularLocation>
</comment>
<comment type="caution">
    <text evidence="7">The sequence shown here is derived from an EMBL/GenBank/DDBJ whole genome shotgun (WGS) entry which is preliminary data.</text>
</comment>
<name>A0A5C5V4Y8_9BACT</name>
<dbReference type="RefSeq" id="WP_146432092.1">
    <property type="nucleotide sequence ID" value="NZ_SJPF01000003.1"/>
</dbReference>
<accession>A0A5C5V4Y8</accession>
<feature type="transmembrane region" description="Helical" evidence="5">
    <location>
        <begin position="201"/>
        <end position="219"/>
    </location>
</feature>
<dbReference type="PANTHER" id="PTHR10846">
    <property type="entry name" value="SODIUM/POTASSIUM/CALCIUM EXCHANGER"/>
    <property type="match status" value="1"/>
</dbReference>
<evidence type="ECO:0000256" key="4">
    <source>
        <dbReference type="ARBA" id="ARBA00023136"/>
    </source>
</evidence>
<feature type="transmembrane region" description="Helical" evidence="5">
    <location>
        <begin position="333"/>
        <end position="355"/>
    </location>
</feature>
<feature type="domain" description="Sodium/calcium exchanger membrane region" evidence="6">
    <location>
        <begin position="4"/>
        <end position="144"/>
    </location>
</feature>
<dbReference type="PANTHER" id="PTHR10846:SF8">
    <property type="entry name" value="INNER MEMBRANE PROTEIN YRBG"/>
    <property type="match status" value="1"/>
</dbReference>
<dbReference type="AlphaFoldDB" id="A0A5C5V4Y8"/>
<feature type="transmembrane region" description="Helical" evidence="5">
    <location>
        <begin position="30"/>
        <end position="48"/>
    </location>
</feature>
<feature type="transmembrane region" description="Helical" evidence="5">
    <location>
        <begin position="6"/>
        <end position="23"/>
    </location>
</feature>
<dbReference type="NCBIfam" id="TIGR00367">
    <property type="entry name" value="calcium/sodium antiporter"/>
    <property type="match status" value="1"/>
</dbReference>
<reference evidence="7 8" key="1">
    <citation type="submission" date="2019-02" db="EMBL/GenBank/DDBJ databases">
        <title>Deep-cultivation of Planctomycetes and their phenomic and genomic characterization uncovers novel biology.</title>
        <authorList>
            <person name="Wiegand S."/>
            <person name="Jogler M."/>
            <person name="Boedeker C."/>
            <person name="Pinto D."/>
            <person name="Vollmers J."/>
            <person name="Rivas-Marin E."/>
            <person name="Kohn T."/>
            <person name="Peeters S.H."/>
            <person name="Heuer A."/>
            <person name="Rast P."/>
            <person name="Oberbeckmann S."/>
            <person name="Bunk B."/>
            <person name="Jeske O."/>
            <person name="Meyerdierks A."/>
            <person name="Storesund J.E."/>
            <person name="Kallscheuer N."/>
            <person name="Luecker S."/>
            <person name="Lage O.M."/>
            <person name="Pohl T."/>
            <person name="Merkel B.J."/>
            <person name="Hornburger P."/>
            <person name="Mueller R.-W."/>
            <person name="Bruemmer F."/>
            <person name="Labrenz M."/>
            <person name="Spormann A.M."/>
            <person name="Op Den Camp H."/>
            <person name="Overmann J."/>
            <person name="Amann R."/>
            <person name="Jetten M.S.M."/>
            <person name="Mascher T."/>
            <person name="Medema M.H."/>
            <person name="Devos D.P."/>
            <person name="Kaster A.-K."/>
            <person name="Ovreas L."/>
            <person name="Rohde M."/>
            <person name="Galperin M.Y."/>
            <person name="Jogler C."/>
        </authorList>
    </citation>
    <scope>NUCLEOTIDE SEQUENCE [LARGE SCALE GENOMIC DNA]</scope>
    <source>
        <strain evidence="7 8">Enr8</strain>
    </source>
</reference>
<evidence type="ECO:0000259" key="6">
    <source>
        <dbReference type="Pfam" id="PF01699"/>
    </source>
</evidence>
<keyword evidence="3 5" id="KW-1133">Transmembrane helix</keyword>
<sequence length="374" mass="39613">MLWQIFLMILGMVGLVVGGELLVRGAAKLAALAGISPLVVGLTVVAFGTSAPELAVSLSASLQGNTDIGIGNIVGSNIFNVLAVLGMSALVAPLVVSSQLVRLDVPLMVALSFLMLLLGFDGEISQLDGGILFGILVVYIGWLIYQSRKERKEVQDEFAEEYGTDEKLTAAGLFLQLGYIVAGLVALTFGSQWMVSGASEIARYFGMSDLLIGLTIVAVGTSLPEAAASVMASIRGERDIAVGNIVGSNIFNICCVLGLSSLASPAGIPVSEAALTFDIPVMIAVAVACLPIFVTGYAIARWEGALFVFYYIAYTTYLILEAVDSSWSHPLEVMMVGFVIPLTVITLLVTTFRALRKRFRNSPQREQGNADSSE</sequence>
<keyword evidence="2 5" id="KW-0812">Transmembrane</keyword>
<dbReference type="Proteomes" id="UP000318878">
    <property type="component" value="Unassembled WGS sequence"/>
</dbReference>
<feature type="transmembrane region" description="Helical" evidence="5">
    <location>
        <begin position="126"/>
        <end position="145"/>
    </location>
</feature>
<dbReference type="GO" id="GO:0005262">
    <property type="term" value="F:calcium channel activity"/>
    <property type="evidence" value="ECO:0007669"/>
    <property type="project" value="TreeGrafter"/>
</dbReference>
<evidence type="ECO:0000256" key="1">
    <source>
        <dbReference type="ARBA" id="ARBA00004141"/>
    </source>
</evidence>
<evidence type="ECO:0000256" key="2">
    <source>
        <dbReference type="ARBA" id="ARBA00022692"/>
    </source>
</evidence>
<evidence type="ECO:0000256" key="5">
    <source>
        <dbReference type="SAM" id="Phobius"/>
    </source>
</evidence>
<feature type="transmembrane region" description="Helical" evidence="5">
    <location>
        <begin position="240"/>
        <end position="259"/>
    </location>
</feature>
<dbReference type="Gene3D" id="1.20.1420.30">
    <property type="entry name" value="NCX, central ion-binding region"/>
    <property type="match status" value="1"/>
</dbReference>
<dbReference type="GO" id="GO:0006874">
    <property type="term" value="P:intracellular calcium ion homeostasis"/>
    <property type="evidence" value="ECO:0007669"/>
    <property type="project" value="TreeGrafter"/>
</dbReference>
<dbReference type="Gene3D" id="6.10.280.80">
    <property type="entry name" value="NCX, peripheral helical region"/>
    <property type="match status" value="1"/>
</dbReference>
<dbReference type="GO" id="GO:0008273">
    <property type="term" value="F:calcium, potassium:sodium antiporter activity"/>
    <property type="evidence" value="ECO:0007669"/>
    <property type="project" value="TreeGrafter"/>
</dbReference>
<feature type="transmembrane region" description="Helical" evidence="5">
    <location>
        <begin position="68"/>
        <end position="96"/>
    </location>
</feature>
<dbReference type="Pfam" id="PF01699">
    <property type="entry name" value="Na_Ca_ex"/>
    <property type="match status" value="2"/>
</dbReference>
<evidence type="ECO:0000313" key="7">
    <source>
        <dbReference type="EMBL" id="TWT32792.1"/>
    </source>
</evidence>
<organism evidence="7 8">
    <name type="scientific">Blastopirellula retiformator</name>
    <dbReference type="NCBI Taxonomy" id="2527970"/>
    <lineage>
        <taxon>Bacteria</taxon>
        <taxon>Pseudomonadati</taxon>
        <taxon>Planctomycetota</taxon>
        <taxon>Planctomycetia</taxon>
        <taxon>Pirellulales</taxon>
        <taxon>Pirellulaceae</taxon>
        <taxon>Blastopirellula</taxon>
    </lineage>
</organism>
<evidence type="ECO:0000313" key="8">
    <source>
        <dbReference type="Proteomes" id="UP000318878"/>
    </source>
</evidence>
<dbReference type="InterPro" id="IPR004837">
    <property type="entry name" value="NaCa_Exmemb"/>
</dbReference>